<proteinExistence type="predicted"/>
<evidence type="ECO:0000259" key="1">
    <source>
        <dbReference type="Pfam" id="PF10633"/>
    </source>
</evidence>
<keyword evidence="3" id="KW-1185">Reference proteome</keyword>
<dbReference type="InterPro" id="IPR018905">
    <property type="entry name" value="A-galactase_NEW3"/>
</dbReference>
<comment type="caution">
    <text evidence="2">The sequence shown here is derived from an EMBL/GenBank/DDBJ whole genome shotgun (WGS) entry which is preliminary data.</text>
</comment>
<reference evidence="2 3" key="2">
    <citation type="submission" date="2019-08" db="EMBL/GenBank/DDBJ databases">
        <title>Jejuicoccus antrihumi gen. nov., sp. nov., a new member of the family Dermacoccaceae isolated from a cave.</title>
        <authorList>
            <person name="Schumann P."/>
            <person name="Kim I.S."/>
        </authorList>
    </citation>
    <scope>NUCLEOTIDE SEQUENCE [LARGE SCALE GENOMIC DNA]</scope>
    <source>
        <strain evidence="2 3">C5-26</strain>
    </source>
</reference>
<gene>
    <name evidence="2" type="ORF">FGL98_07505</name>
</gene>
<evidence type="ECO:0000313" key="3">
    <source>
        <dbReference type="Proteomes" id="UP000320244"/>
    </source>
</evidence>
<dbReference type="OrthoDB" id="4324333at2"/>
<organism evidence="2 3">
    <name type="scientific">Leekyejoonella antrihumi</name>
    <dbReference type="NCBI Taxonomy" id="1660198"/>
    <lineage>
        <taxon>Bacteria</taxon>
        <taxon>Bacillati</taxon>
        <taxon>Actinomycetota</taxon>
        <taxon>Actinomycetes</taxon>
        <taxon>Micrococcales</taxon>
        <taxon>Dermacoccaceae</taxon>
        <taxon>Leekyejoonella</taxon>
    </lineage>
</organism>
<sequence>MSMLAKLSRRSRHVAAITAVVTVSTAMLLSMPAREANAATSFTVFNETQGDHSTWALDQFGLTNNAVVYDRWGLTCSTTGCSNVPSQSTFESAITSVVSQFGASPTTPIALDFEGIVPDSATSNAQAQQDLNLYEELATWAHGAEPSAPIGMYSYDWKTAYDSYTAQLYTGGYFQFFAPTMYNRWATVADWKAELSAAVSNDKSMDSSLPIYPFIWPMWDNGSSAELSAADWTTEFRDLEPSTQGAIVWANSATTLDTTSCGWLSDLSYEMSVLDNKQSTGPLTVTAAVPNTCEISHGATTAVPLTITNNGTSTSVATTLSAQPGPQGITEAYTSAAVPALAPGASYSTTLNITVPSSVTDQTALLQINYGTGFRRLTVIVD</sequence>
<dbReference type="Proteomes" id="UP000320244">
    <property type="component" value="Unassembled WGS sequence"/>
</dbReference>
<name>A0A563E4R9_9MICO</name>
<feature type="domain" description="Alpha-galactosidase NEW3" evidence="1">
    <location>
        <begin position="296"/>
        <end position="358"/>
    </location>
</feature>
<accession>A0A563E4R9</accession>
<reference evidence="2 3" key="1">
    <citation type="submission" date="2019-05" db="EMBL/GenBank/DDBJ databases">
        <authorList>
            <person name="Lee S.D."/>
        </authorList>
    </citation>
    <scope>NUCLEOTIDE SEQUENCE [LARGE SCALE GENOMIC DNA]</scope>
    <source>
        <strain evidence="2 3">C5-26</strain>
    </source>
</reference>
<evidence type="ECO:0000313" key="2">
    <source>
        <dbReference type="EMBL" id="TWP37243.1"/>
    </source>
</evidence>
<dbReference type="AlphaFoldDB" id="A0A563E4R9"/>
<protein>
    <recommendedName>
        <fullName evidence="1">Alpha-galactosidase NEW3 domain-containing protein</fullName>
    </recommendedName>
</protein>
<dbReference type="Pfam" id="PF10633">
    <property type="entry name" value="NPCBM_assoc"/>
    <property type="match status" value="1"/>
</dbReference>
<dbReference type="EMBL" id="VCQV01000007">
    <property type="protein sequence ID" value="TWP37243.1"/>
    <property type="molecule type" value="Genomic_DNA"/>
</dbReference>